<organism evidence="7 8">
    <name type="scientific">Pseudogemmobacter faecipullorum</name>
    <dbReference type="NCBI Taxonomy" id="2755041"/>
    <lineage>
        <taxon>Bacteria</taxon>
        <taxon>Pseudomonadati</taxon>
        <taxon>Pseudomonadota</taxon>
        <taxon>Alphaproteobacteria</taxon>
        <taxon>Rhodobacterales</taxon>
        <taxon>Paracoccaceae</taxon>
        <taxon>Pseudogemmobacter</taxon>
    </lineage>
</organism>
<evidence type="ECO:0000313" key="8">
    <source>
        <dbReference type="Proteomes" id="UP001198571"/>
    </source>
</evidence>
<dbReference type="RefSeq" id="WP_226937379.1">
    <property type="nucleotide sequence ID" value="NZ_JACDXX010000023.1"/>
</dbReference>
<feature type="transmembrane region" description="Helical" evidence="5">
    <location>
        <begin position="329"/>
        <end position="354"/>
    </location>
</feature>
<feature type="transmembrane region" description="Helical" evidence="5">
    <location>
        <begin position="138"/>
        <end position="156"/>
    </location>
</feature>
<evidence type="ECO:0000256" key="1">
    <source>
        <dbReference type="ARBA" id="ARBA00004141"/>
    </source>
</evidence>
<feature type="transmembrane region" description="Helical" evidence="5">
    <location>
        <begin position="43"/>
        <end position="63"/>
    </location>
</feature>
<feature type="transmembrane region" description="Helical" evidence="5">
    <location>
        <begin position="242"/>
        <end position="260"/>
    </location>
</feature>
<reference evidence="7 8" key="1">
    <citation type="submission" date="2020-07" db="EMBL/GenBank/DDBJ databases">
        <title>Pseudogemmobacter sp. nov., isolated from poultry manure in Taiwan.</title>
        <authorList>
            <person name="Lin S.-Y."/>
            <person name="Tang Y.-S."/>
            <person name="Young C.-C."/>
        </authorList>
    </citation>
    <scope>NUCLEOTIDE SEQUENCE [LARGE SCALE GENOMIC DNA]</scope>
    <source>
        <strain evidence="7 8">CC-YST710</strain>
    </source>
</reference>
<sequence length="389" mass="40482">MTRDEARSARWANSALFLSGGIMIGAWAPQIPLLLPKHGIDKPTLGILIFGLGIGAMIAMLFVGKAIPRFGTLPLVRLAGLGIVPVLPMVAFAPSLFWLSLAMVMFGVLMGALDIMANANAVEVERRLGKAIMSSLHGFWSLGGFIAGSLGALVISRAGGEVQALLSSAVILAIVLCALPFLRGEPPLPPEPVASATRSSFLPRELSIWLLGLMAFLAFVPEGAVLDWGALFLAETFGADEFTAGLGFALFAATMALIRFAGDGLRNRFGSVPTFTFSALIAGLGLALAALAPGSYIAIFGFALSGFGCANLVPVIFSAAGNIPGQRPGAALSVVTMIGYAGVLMAPATIGWLAENFGHRVTFGGLAAMILALAFLSRWTVTADHRQEL</sequence>
<dbReference type="Proteomes" id="UP001198571">
    <property type="component" value="Unassembled WGS sequence"/>
</dbReference>
<dbReference type="PANTHER" id="PTHR23514:SF13">
    <property type="entry name" value="INNER MEMBRANE PROTEIN YBJJ"/>
    <property type="match status" value="1"/>
</dbReference>
<dbReference type="SUPFAM" id="SSF103473">
    <property type="entry name" value="MFS general substrate transporter"/>
    <property type="match status" value="1"/>
</dbReference>
<dbReference type="CDD" id="cd17393">
    <property type="entry name" value="MFS_MosC_like"/>
    <property type="match status" value="1"/>
</dbReference>
<evidence type="ECO:0000256" key="2">
    <source>
        <dbReference type="ARBA" id="ARBA00022692"/>
    </source>
</evidence>
<evidence type="ECO:0000256" key="5">
    <source>
        <dbReference type="SAM" id="Phobius"/>
    </source>
</evidence>
<accession>A0ABS8CRE5</accession>
<feature type="transmembrane region" description="Helical" evidence="5">
    <location>
        <begin position="12"/>
        <end position="31"/>
    </location>
</feature>
<evidence type="ECO:0000256" key="3">
    <source>
        <dbReference type="ARBA" id="ARBA00022989"/>
    </source>
</evidence>
<dbReference type="Gene3D" id="1.20.1250.20">
    <property type="entry name" value="MFS general substrate transporter like domains"/>
    <property type="match status" value="2"/>
</dbReference>
<feature type="transmembrane region" description="Helical" evidence="5">
    <location>
        <begin position="162"/>
        <end position="182"/>
    </location>
</feature>
<dbReference type="InterPro" id="IPR051788">
    <property type="entry name" value="MFS_Transporter"/>
</dbReference>
<comment type="caution">
    <text evidence="7">The sequence shown here is derived from an EMBL/GenBank/DDBJ whole genome shotgun (WGS) entry which is preliminary data.</text>
</comment>
<feature type="domain" description="Major facilitator superfamily (MFS) profile" evidence="6">
    <location>
        <begin position="207"/>
        <end position="389"/>
    </location>
</feature>
<feature type="transmembrane region" description="Helical" evidence="5">
    <location>
        <begin position="272"/>
        <end position="291"/>
    </location>
</feature>
<feature type="transmembrane region" description="Helical" evidence="5">
    <location>
        <begin position="297"/>
        <end position="317"/>
    </location>
</feature>
<keyword evidence="4 5" id="KW-0472">Membrane</keyword>
<dbReference type="EMBL" id="JACDXX010000023">
    <property type="protein sequence ID" value="MCB5411948.1"/>
    <property type="molecule type" value="Genomic_DNA"/>
</dbReference>
<feature type="transmembrane region" description="Helical" evidence="5">
    <location>
        <begin position="360"/>
        <end position="381"/>
    </location>
</feature>
<dbReference type="InterPro" id="IPR036259">
    <property type="entry name" value="MFS_trans_sf"/>
</dbReference>
<dbReference type="PANTHER" id="PTHR23514">
    <property type="entry name" value="BYPASS OF STOP CODON PROTEIN 6"/>
    <property type="match status" value="1"/>
</dbReference>
<evidence type="ECO:0000313" key="7">
    <source>
        <dbReference type="EMBL" id="MCB5411948.1"/>
    </source>
</evidence>
<dbReference type="InterPro" id="IPR011701">
    <property type="entry name" value="MFS"/>
</dbReference>
<keyword evidence="3 5" id="KW-1133">Transmembrane helix</keyword>
<evidence type="ECO:0000256" key="4">
    <source>
        <dbReference type="ARBA" id="ARBA00023136"/>
    </source>
</evidence>
<feature type="transmembrane region" description="Helical" evidence="5">
    <location>
        <begin position="75"/>
        <end position="92"/>
    </location>
</feature>
<gene>
    <name evidence="7" type="ORF">H0485_18325</name>
</gene>
<proteinExistence type="predicted"/>
<name>A0ABS8CRE5_9RHOB</name>
<keyword evidence="2 5" id="KW-0812">Transmembrane</keyword>
<comment type="subcellular location">
    <subcellularLocation>
        <location evidence="1">Membrane</location>
        <topology evidence="1">Multi-pass membrane protein</topology>
    </subcellularLocation>
</comment>
<keyword evidence="8" id="KW-1185">Reference proteome</keyword>
<feature type="transmembrane region" description="Helical" evidence="5">
    <location>
        <begin position="98"/>
        <end position="117"/>
    </location>
</feature>
<protein>
    <submittedName>
        <fullName evidence="7">MFS transporter</fullName>
    </submittedName>
</protein>
<dbReference type="PROSITE" id="PS50850">
    <property type="entry name" value="MFS"/>
    <property type="match status" value="1"/>
</dbReference>
<dbReference type="Pfam" id="PF07690">
    <property type="entry name" value="MFS_1"/>
    <property type="match status" value="1"/>
</dbReference>
<dbReference type="InterPro" id="IPR020846">
    <property type="entry name" value="MFS_dom"/>
</dbReference>
<evidence type="ECO:0000259" key="6">
    <source>
        <dbReference type="PROSITE" id="PS50850"/>
    </source>
</evidence>
<feature type="transmembrane region" description="Helical" evidence="5">
    <location>
        <begin position="208"/>
        <end position="230"/>
    </location>
</feature>